<accession>K5W501</accession>
<dbReference type="OrthoDB" id="2758165at2759"/>
<dbReference type="InParanoid" id="K5W501"/>
<feature type="compositionally biased region" description="Basic and acidic residues" evidence="1">
    <location>
        <begin position="39"/>
        <end position="61"/>
    </location>
</feature>
<name>K5W501_PHACS</name>
<dbReference type="EMBL" id="JH930469">
    <property type="protein sequence ID" value="EKM58973.1"/>
    <property type="molecule type" value="Genomic_DNA"/>
</dbReference>
<feature type="region of interest" description="Disordered" evidence="1">
    <location>
        <begin position="30"/>
        <end position="61"/>
    </location>
</feature>
<organism evidence="2 3">
    <name type="scientific">Phanerochaete carnosa (strain HHB-10118-sp)</name>
    <name type="common">White-rot fungus</name>
    <name type="synonym">Peniophora carnosa</name>
    <dbReference type="NCBI Taxonomy" id="650164"/>
    <lineage>
        <taxon>Eukaryota</taxon>
        <taxon>Fungi</taxon>
        <taxon>Dikarya</taxon>
        <taxon>Basidiomycota</taxon>
        <taxon>Agaricomycotina</taxon>
        <taxon>Agaricomycetes</taxon>
        <taxon>Polyporales</taxon>
        <taxon>Phanerochaetaceae</taxon>
        <taxon>Phanerochaete</taxon>
    </lineage>
</organism>
<gene>
    <name evidence="2" type="ORF">PHACADRAFT_249110</name>
</gene>
<evidence type="ECO:0000313" key="2">
    <source>
        <dbReference type="EMBL" id="EKM58973.1"/>
    </source>
</evidence>
<proteinExistence type="predicted"/>
<dbReference type="AlphaFoldDB" id="K5W501"/>
<dbReference type="RefSeq" id="XP_007391557.1">
    <property type="nucleotide sequence ID" value="XM_007391495.1"/>
</dbReference>
<keyword evidence="3" id="KW-1185">Reference proteome</keyword>
<sequence>MKLVQRTERETYYSHQMDVTSRLKRLAPLYKPPVAPDGADEHTGTADDRDTSAKLEPPDLWDPEKQWLEKAEDNEMACASEVKSRAVRWHRNLDNLRILYRAGVLGNFAVCDAFAYLRVPVRAPVKLLGQFALASLSPIPQTKAAASGTKPTRNPANLFALIESTHYTPDITSLKDKADEHSASGHPANLLSLPLLIAEWKKESVSGEQAANQHYINHVAGVRFLQACGITDIPLFGLRSSGPVLLLDYAYASPPERSEDDPFVIICDRNAFKFDLENSMGIWRFASTIFSINRLHVPKLLEKWKAAADVLYNKMPTLNTAPSDCTVTITSNRAHPRNCASFHSGR</sequence>
<dbReference type="HOGENOM" id="CLU_801941_0_0_1"/>
<dbReference type="Proteomes" id="UP000008370">
    <property type="component" value="Unassembled WGS sequence"/>
</dbReference>
<evidence type="ECO:0000313" key="3">
    <source>
        <dbReference type="Proteomes" id="UP000008370"/>
    </source>
</evidence>
<dbReference type="GeneID" id="18914565"/>
<dbReference type="KEGG" id="pco:PHACADRAFT_249110"/>
<reference evidence="2 3" key="1">
    <citation type="journal article" date="2012" name="BMC Genomics">
        <title>Comparative genomics of the white-rot fungi, Phanerochaete carnosa and P. chrysosporium, to elucidate the genetic basis of the distinct wood types they colonize.</title>
        <authorList>
            <person name="Suzuki H."/>
            <person name="MacDonald J."/>
            <person name="Syed K."/>
            <person name="Salamov A."/>
            <person name="Hori C."/>
            <person name="Aerts A."/>
            <person name="Henrissat B."/>
            <person name="Wiebenga A."/>
            <person name="vanKuyk P.A."/>
            <person name="Barry K."/>
            <person name="Lindquist E."/>
            <person name="LaButti K."/>
            <person name="Lapidus A."/>
            <person name="Lucas S."/>
            <person name="Coutinho P."/>
            <person name="Gong Y."/>
            <person name="Samejima M."/>
            <person name="Mahadevan R."/>
            <person name="Abou-Zaid M."/>
            <person name="de Vries R.P."/>
            <person name="Igarashi K."/>
            <person name="Yadav J.S."/>
            <person name="Grigoriev I.V."/>
            <person name="Master E.R."/>
        </authorList>
    </citation>
    <scope>NUCLEOTIDE SEQUENCE [LARGE SCALE GENOMIC DNA]</scope>
    <source>
        <strain evidence="2 3">HHB-10118-sp</strain>
    </source>
</reference>
<protein>
    <submittedName>
        <fullName evidence="2">Uncharacterized protein</fullName>
    </submittedName>
</protein>
<evidence type="ECO:0000256" key="1">
    <source>
        <dbReference type="SAM" id="MobiDB-lite"/>
    </source>
</evidence>